<keyword evidence="3" id="KW-1185">Reference proteome</keyword>
<proteinExistence type="predicted"/>
<feature type="compositionally biased region" description="Pro residues" evidence="1">
    <location>
        <begin position="225"/>
        <end position="241"/>
    </location>
</feature>
<dbReference type="AlphaFoldDB" id="A0A0D6P7N7"/>
<evidence type="ECO:0000313" key="2">
    <source>
        <dbReference type="EMBL" id="GAN77672.1"/>
    </source>
</evidence>
<name>A0A0D6P7N7_9PROT</name>
<dbReference type="Proteomes" id="UP000032680">
    <property type="component" value="Unassembled WGS sequence"/>
</dbReference>
<reference evidence="2 3" key="1">
    <citation type="submission" date="2012-11" db="EMBL/GenBank/DDBJ databases">
        <title>Whole genome sequence of Acidisphaera rubrifaciens HS-AP3.</title>
        <authorList>
            <person name="Azuma Y."/>
            <person name="Higashiura N."/>
            <person name="Hirakawa H."/>
            <person name="Matsushita K."/>
        </authorList>
    </citation>
    <scope>NUCLEOTIDE SEQUENCE [LARGE SCALE GENOMIC DNA]</scope>
    <source>
        <strain evidence="2 3">HS-AP3</strain>
    </source>
</reference>
<evidence type="ECO:0000313" key="3">
    <source>
        <dbReference type="Proteomes" id="UP000032680"/>
    </source>
</evidence>
<feature type="region of interest" description="Disordered" evidence="1">
    <location>
        <begin position="215"/>
        <end position="241"/>
    </location>
</feature>
<sequence>MNRFLSPRVMKPLGAVLMAGAAIVVVGRTLGQPVATYDPNQLPAMHGTVAQYSLTPRGDVDGVILSDGTQVHLPPHLGAQLVAAVKPGDAVTFRGLRAQALPLVQALSLTDDASGRGVVDAGPPATPPQPLAMGSQWLQVQGRVREALYGPRGDMNGALLDDGTQVHLPPDQAAKLSAYLAPGRTLVAQGYAATGRYGRSIDAQAIGTAPDALVQVAGPAGGPRRGPPPPPPPAPRPAPQP</sequence>
<gene>
    <name evidence="2" type="ORF">Asru_0412_03</name>
</gene>
<organism evidence="2 3">
    <name type="scientific">Acidisphaera rubrifaciens HS-AP3</name>
    <dbReference type="NCBI Taxonomy" id="1231350"/>
    <lineage>
        <taxon>Bacteria</taxon>
        <taxon>Pseudomonadati</taxon>
        <taxon>Pseudomonadota</taxon>
        <taxon>Alphaproteobacteria</taxon>
        <taxon>Acetobacterales</taxon>
        <taxon>Acetobacteraceae</taxon>
        <taxon>Acidisphaera</taxon>
    </lineage>
</organism>
<comment type="caution">
    <text evidence="2">The sequence shown here is derived from an EMBL/GenBank/DDBJ whole genome shotgun (WGS) entry which is preliminary data.</text>
</comment>
<protein>
    <submittedName>
        <fullName evidence="2">Uncharacterized protein</fullName>
    </submittedName>
</protein>
<accession>A0A0D6P7N7</accession>
<dbReference type="EMBL" id="BANB01000412">
    <property type="protein sequence ID" value="GAN77672.1"/>
    <property type="molecule type" value="Genomic_DNA"/>
</dbReference>
<dbReference type="RefSeq" id="WP_199445631.1">
    <property type="nucleotide sequence ID" value="NZ_BANB01000412.1"/>
</dbReference>
<evidence type="ECO:0000256" key="1">
    <source>
        <dbReference type="SAM" id="MobiDB-lite"/>
    </source>
</evidence>